<proteinExistence type="predicted"/>
<reference evidence="2 3" key="1">
    <citation type="submission" date="2023-05" db="EMBL/GenBank/DDBJ databases">
        <title>Draft genome sequence of Streptomyces sp. B-S-A6 isolated from a cave soil in Thailand.</title>
        <authorList>
            <person name="Chamroensaksri N."/>
            <person name="Muangham S."/>
        </authorList>
    </citation>
    <scope>NUCLEOTIDE SEQUENCE [LARGE SCALE GENOMIC DNA]</scope>
    <source>
        <strain evidence="2 3">B-S-A6</strain>
    </source>
</reference>
<dbReference type="Proteomes" id="UP001223978">
    <property type="component" value="Unassembled WGS sequence"/>
</dbReference>
<keyword evidence="3" id="KW-1185">Reference proteome</keyword>
<comment type="caution">
    <text evidence="2">The sequence shown here is derived from an EMBL/GenBank/DDBJ whole genome shotgun (WGS) entry which is preliminary data.</text>
</comment>
<evidence type="ECO:0000313" key="3">
    <source>
        <dbReference type="Proteomes" id="UP001223978"/>
    </source>
</evidence>
<protein>
    <recommendedName>
        <fullName evidence="4">DUF3558 domain-containing protein</fullName>
    </recommendedName>
</protein>
<accession>A0ABT6SE50</accession>
<sequence>MTATVLLGPVAACSGSETSNPEGPRSTASSAPHGLVTESDAEHILNSPVDRDPYTIKPEDVPDLPGCPAYTRIADQFEQHVTYVSSEGEQIGERVVRDGKDTEPLEDLRTCSGGTAADGTEIAIQVTSAPGGPGNINGQTKVDGETFELRARVVDGDNIYIIGIGTPEQADTAIEFAVARYSGAPLPEDHSS</sequence>
<evidence type="ECO:0008006" key="4">
    <source>
        <dbReference type="Google" id="ProtNLM"/>
    </source>
</evidence>
<gene>
    <name evidence="2" type="ORF">QIS96_19285</name>
</gene>
<feature type="compositionally biased region" description="Polar residues" evidence="1">
    <location>
        <begin position="15"/>
        <end position="30"/>
    </location>
</feature>
<dbReference type="EMBL" id="JASCIQ010000019">
    <property type="protein sequence ID" value="MDI3405952.1"/>
    <property type="molecule type" value="Genomic_DNA"/>
</dbReference>
<dbReference type="RefSeq" id="WP_282543886.1">
    <property type="nucleotide sequence ID" value="NZ_JASCIQ010000019.1"/>
</dbReference>
<feature type="region of interest" description="Disordered" evidence="1">
    <location>
        <begin position="1"/>
        <end position="54"/>
    </location>
</feature>
<evidence type="ECO:0000313" key="2">
    <source>
        <dbReference type="EMBL" id="MDI3405952.1"/>
    </source>
</evidence>
<name>A0ABT6SE50_9ACTN</name>
<evidence type="ECO:0000256" key="1">
    <source>
        <dbReference type="SAM" id="MobiDB-lite"/>
    </source>
</evidence>
<organism evidence="2 3">
    <name type="scientific">Streptomyces cavernicola</name>
    <dbReference type="NCBI Taxonomy" id="3043613"/>
    <lineage>
        <taxon>Bacteria</taxon>
        <taxon>Bacillati</taxon>
        <taxon>Actinomycetota</taxon>
        <taxon>Actinomycetes</taxon>
        <taxon>Kitasatosporales</taxon>
        <taxon>Streptomycetaceae</taxon>
        <taxon>Streptomyces</taxon>
    </lineage>
</organism>